<dbReference type="PANTHER" id="PTHR21708:SF26">
    <property type="entry name" value="2-DEHYDROPANTOATE 2-REDUCTASE"/>
    <property type="match status" value="1"/>
</dbReference>
<organism evidence="7 8">
    <name type="scientific">Sporolactobacillus mangiferae</name>
    <dbReference type="NCBI Taxonomy" id="2940498"/>
    <lineage>
        <taxon>Bacteria</taxon>
        <taxon>Bacillati</taxon>
        <taxon>Bacillota</taxon>
        <taxon>Bacilli</taxon>
        <taxon>Bacillales</taxon>
        <taxon>Sporolactobacillaceae</taxon>
        <taxon>Sporolactobacillus</taxon>
    </lineage>
</organism>
<comment type="similarity">
    <text evidence="1 4">Belongs to the ketopantoate reductase family.</text>
</comment>
<gene>
    <name evidence="7" type="ORF">M3N64_06895</name>
</gene>
<dbReference type="SUPFAM" id="SSF51735">
    <property type="entry name" value="NAD(P)-binding Rossmann-fold domains"/>
    <property type="match status" value="1"/>
</dbReference>
<dbReference type="InterPro" id="IPR013752">
    <property type="entry name" value="KPA_reductase"/>
</dbReference>
<feature type="domain" description="Ketopantoate reductase C-terminal" evidence="6">
    <location>
        <begin position="178"/>
        <end position="301"/>
    </location>
</feature>
<evidence type="ECO:0000256" key="4">
    <source>
        <dbReference type="RuleBase" id="RU362068"/>
    </source>
</evidence>
<dbReference type="Proteomes" id="UP001203004">
    <property type="component" value="Unassembled WGS sequence"/>
</dbReference>
<dbReference type="Gene3D" id="3.40.50.720">
    <property type="entry name" value="NAD(P)-binding Rossmann-like Domain"/>
    <property type="match status" value="1"/>
</dbReference>
<sequence length="307" mass="34147">MEIRTVAIVGLGALGIMYGKHLADHLGKDAVRIVADRNRIERYEKEGIFCNGERCDFHYVDANDQAEPAGLLIFTVKFNGLQGAIESARNQVGPNTILISFLNGISSEQLIGEAFGFDQLLYCIVAGMDASKIGNQLTYTKIGFVSFGERDDTRSEKVAALQQLFERTEIPYEIPEHIMHKMWSKLMVNTGVNQSTAVFETGYGGIQVPGKPRDTVIAAMKEVVKVANAEGVPLREDEIAGWLKINDELNPEGMPSMRQDTLQHRRTEVDLFAGTIRQLGKKHGIPTPVNDFLYERLRAIEASYAKE</sequence>
<dbReference type="InterPro" id="IPR013328">
    <property type="entry name" value="6PGD_dom2"/>
</dbReference>
<name>A0ABT0MBF5_9BACL</name>
<dbReference type="EMBL" id="JAMAST010000005">
    <property type="protein sequence ID" value="MCL1631675.1"/>
    <property type="molecule type" value="Genomic_DNA"/>
</dbReference>
<evidence type="ECO:0000256" key="3">
    <source>
        <dbReference type="ARBA" id="ARBA00023002"/>
    </source>
</evidence>
<reference evidence="7 8" key="1">
    <citation type="submission" date="2022-05" db="EMBL/GenBank/DDBJ databases">
        <title>Sporolactobacillus sp nov CPB3-1, isolated from tree bark (Mangifera indica L.).</title>
        <authorList>
            <person name="Phuengjayaem S."/>
            <person name="Tanasupawat S."/>
        </authorList>
    </citation>
    <scope>NUCLEOTIDE SEQUENCE [LARGE SCALE GENOMIC DNA]</scope>
    <source>
        <strain evidence="7 8">CPB3-1</strain>
    </source>
</reference>
<comment type="pathway">
    <text evidence="4">Cofactor biosynthesis; (R)-pantothenate biosynthesis; (R)-pantoate from 3-methyl-2-oxobutanoate: step 2/2.</text>
</comment>
<dbReference type="InterPro" id="IPR051402">
    <property type="entry name" value="KPR-Related"/>
</dbReference>
<keyword evidence="8" id="KW-1185">Reference proteome</keyword>
<evidence type="ECO:0000256" key="2">
    <source>
        <dbReference type="ARBA" id="ARBA00022857"/>
    </source>
</evidence>
<evidence type="ECO:0000256" key="1">
    <source>
        <dbReference type="ARBA" id="ARBA00007870"/>
    </source>
</evidence>
<dbReference type="InterPro" id="IPR013332">
    <property type="entry name" value="KPR_N"/>
</dbReference>
<evidence type="ECO:0000259" key="6">
    <source>
        <dbReference type="Pfam" id="PF08546"/>
    </source>
</evidence>
<keyword evidence="4" id="KW-0566">Pantothenate biosynthesis</keyword>
<dbReference type="PANTHER" id="PTHR21708">
    <property type="entry name" value="PROBABLE 2-DEHYDROPANTOATE 2-REDUCTASE"/>
    <property type="match status" value="1"/>
</dbReference>
<keyword evidence="2 4" id="KW-0521">NADP</keyword>
<dbReference type="RefSeq" id="WP_249100125.1">
    <property type="nucleotide sequence ID" value="NZ_JAMAST010000005.1"/>
</dbReference>
<dbReference type="InterPro" id="IPR008927">
    <property type="entry name" value="6-PGluconate_DH-like_C_sf"/>
</dbReference>
<comment type="catalytic activity">
    <reaction evidence="4">
        <text>(R)-pantoate + NADP(+) = 2-dehydropantoate + NADPH + H(+)</text>
        <dbReference type="Rhea" id="RHEA:16233"/>
        <dbReference type="ChEBI" id="CHEBI:11561"/>
        <dbReference type="ChEBI" id="CHEBI:15378"/>
        <dbReference type="ChEBI" id="CHEBI:15980"/>
        <dbReference type="ChEBI" id="CHEBI:57783"/>
        <dbReference type="ChEBI" id="CHEBI:58349"/>
        <dbReference type="EC" id="1.1.1.169"/>
    </reaction>
</comment>
<evidence type="ECO:0000313" key="8">
    <source>
        <dbReference type="Proteomes" id="UP001203004"/>
    </source>
</evidence>
<dbReference type="Pfam" id="PF02558">
    <property type="entry name" value="ApbA"/>
    <property type="match status" value="1"/>
</dbReference>
<dbReference type="SUPFAM" id="SSF48179">
    <property type="entry name" value="6-phosphogluconate dehydrogenase C-terminal domain-like"/>
    <property type="match status" value="1"/>
</dbReference>
<dbReference type="EC" id="1.1.1.169" evidence="4"/>
<evidence type="ECO:0000313" key="7">
    <source>
        <dbReference type="EMBL" id="MCL1631675.1"/>
    </source>
</evidence>
<proteinExistence type="inferred from homology"/>
<dbReference type="InterPro" id="IPR036291">
    <property type="entry name" value="NAD(P)-bd_dom_sf"/>
</dbReference>
<protein>
    <recommendedName>
        <fullName evidence="4">2-dehydropantoate 2-reductase</fullName>
        <ecNumber evidence="4">1.1.1.169</ecNumber>
    </recommendedName>
    <alternativeName>
        <fullName evidence="4">Ketopantoate reductase</fullName>
    </alternativeName>
</protein>
<dbReference type="Gene3D" id="1.10.1040.10">
    <property type="entry name" value="N-(1-d-carboxylethyl)-l-norvaline Dehydrogenase, domain 2"/>
    <property type="match status" value="1"/>
</dbReference>
<dbReference type="Pfam" id="PF08546">
    <property type="entry name" value="ApbA_C"/>
    <property type="match status" value="1"/>
</dbReference>
<comment type="caution">
    <text evidence="7">The sequence shown here is derived from an EMBL/GenBank/DDBJ whole genome shotgun (WGS) entry which is preliminary data.</text>
</comment>
<accession>A0ABT0MBF5</accession>
<feature type="domain" description="Ketopantoate reductase N-terminal" evidence="5">
    <location>
        <begin position="6"/>
        <end position="150"/>
    </location>
</feature>
<evidence type="ECO:0000259" key="5">
    <source>
        <dbReference type="Pfam" id="PF02558"/>
    </source>
</evidence>
<dbReference type="NCBIfam" id="TIGR00745">
    <property type="entry name" value="apbA_panE"/>
    <property type="match status" value="1"/>
</dbReference>
<dbReference type="InterPro" id="IPR003710">
    <property type="entry name" value="ApbA"/>
</dbReference>
<comment type="function">
    <text evidence="4">Catalyzes the NADPH-dependent reduction of ketopantoate into pantoic acid.</text>
</comment>
<keyword evidence="3 4" id="KW-0560">Oxidoreductase</keyword>